<dbReference type="EMBL" id="JANLCM010000001">
    <property type="protein sequence ID" value="MCS5717816.1"/>
    <property type="molecule type" value="Genomic_DNA"/>
</dbReference>
<evidence type="ECO:0000256" key="5">
    <source>
        <dbReference type="ARBA" id="ARBA00022490"/>
    </source>
</evidence>
<protein>
    <recommendedName>
        <fullName evidence="4 12">4-hydroxy-tetrahydrodipicolinate synthase</fullName>
        <shortName evidence="12">HTPA synthase</shortName>
        <ecNumber evidence="4 12">4.3.3.7</ecNumber>
    </recommendedName>
</protein>
<comment type="pathway">
    <text evidence="2 12">Amino-acid biosynthesis; L-lysine biosynthesis via DAP pathway; (S)-tetrahydrodipicolinate from L-aspartate: step 3/4.</text>
</comment>
<keyword evidence="6 12" id="KW-0028">Amino-acid biosynthesis</keyword>
<dbReference type="NCBIfam" id="TIGR00674">
    <property type="entry name" value="dapA"/>
    <property type="match status" value="1"/>
</dbReference>
<evidence type="ECO:0000256" key="13">
    <source>
        <dbReference type="PIRNR" id="PIRNR001365"/>
    </source>
</evidence>
<organism evidence="14 15">
    <name type="scientific">Herbiconiux aconitum</name>
    <dbReference type="NCBI Taxonomy" id="2970913"/>
    <lineage>
        <taxon>Bacteria</taxon>
        <taxon>Bacillati</taxon>
        <taxon>Actinomycetota</taxon>
        <taxon>Actinomycetes</taxon>
        <taxon>Micrococcales</taxon>
        <taxon>Microbacteriaceae</taxon>
        <taxon>Herbiconiux</taxon>
    </lineage>
</organism>
<evidence type="ECO:0000256" key="9">
    <source>
        <dbReference type="ARBA" id="ARBA00023239"/>
    </source>
</evidence>
<evidence type="ECO:0000256" key="2">
    <source>
        <dbReference type="ARBA" id="ARBA00005120"/>
    </source>
</evidence>
<proteinExistence type="inferred from homology"/>
<evidence type="ECO:0000256" key="3">
    <source>
        <dbReference type="ARBA" id="ARBA00007592"/>
    </source>
</evidence>
<evidence type="ECO:0000313" key="14">
    <source>
        <dbReference type="EMBL" id="MCS5717816.1"/>
    </source>
</evidence>
<evidence type="ECO:0000256" key="4">
    <source>
        <dbReference type="ARBA" id="ARBA00012086"/>
    </source>
</evidence>
<evidence type="ECO:0000313" key="15">
    <source>
        <dbReference type="Proteomes" id="UP001165584"/>
    </source>
</evidence>
<evidence type="ECO:0000256" key="11">
    <source>
        <dbReference type="ARBA" id="ARBA00047836"/>
    </source>
</evidence>
<dbReference type="CDD" id="cd00950">
    <property type="entry name" value="DHDPS"/>
    <property type="match status" value="1"/>
</dbReference>
<dbReference type="PROSITE" id="PS00666">
    <property type="entry name" value="DHDPS_2"/>
    <property type="match status" value="1"/>
</dbReference>
<keyword evidence="5 12" id="KW-0963">Cytoplasm</keyword>
<comment type="function">
    <text evidence="1 12">Catalyzes the condensation of (S)-aspartate-beta-semialdehyde [(S)-ASA] and pyruvate to 4-hydroxy-tetrahydrodipicolinate (HTPA).</text>
</comment>
<keyword evidence="8 12" id="KW-0457">Lysine biosynthesis</keyword>
<sequence>MTSFRTNPQSIRGSIAPLMTPFTADGAVDHESLANLVNWQLANGTHGLSIGGSTGEPAAQSNAERLAAIETVIAAGAGRVPVVAGTGSAKLDETIELTAAARDAGIDASLIITPYYARPTQEALYVWYKTIAAEFPDLPILAYNVPVRTAVDIAPETIARLYRDVDNFVGVKETTKDFEHFSRVIQLCGRDLIVWSGIELLCLPLLALGGTGFLSATANIAPAAHARMYELWQAGDIEGAREIHYGLHPLVDLLFVETNPAPGKWVLEQRGLIRSGHVRPPLITPTEAGLTKIRALLEQGADYLTPVGEFGLGDSSIGAQRP</sequence>
<dbReference type="SUPFAM" id="SSF51569">
    <property type="entry name" value="Aldolase"/>
    <property type="match status" value="1"/>
</dbReference>
<gene>
    <name evidence="12 14" type="primary">dapA</name>
    <name evidence="14" type="ORF">N1027_06670</name>
</gene>
<dbReference type="PANTHER" id="PTHR12128:SF66">
    <property type="entry name" value="4-HYDROXY-2-OXOGLUTARATE ALDOLASE, MITOCHONDRIAL"/>
    <property type="match status" value="1"/>
</dbReference>
<feature type="binding site" evidence="12">
    <location>
        <position position="54"/>
    </location>
    <ligand>
        <name>pyruvate</name>
        <dbReference type="ChEBI" id="CHEBI:15361"/>
    </ligand>
</feature>
<keyword evidence="10 12" id="KW-0704">Schiff base</keyword>
<evidence type="ECO:0000256" key="8">
    <source>
        <dbReference type="ARBA" id="ARBA00023154"/>
    </source>
</evidence>
<keyword evidence="7 12" id="KW-0220">Diaminopimelate biosynthesis</keyword>
<comment type="subcellular location">
    <subcellularLocation>
        <location evidence="12">Cytoplasm</location>
    </subcellularLocation>
</comment>
<keyword evidence="15" id="KW-1185">Reference proteome</keyword>
<evidence type="ECO:0000256" key="12">
    <source>
        <dbReference type="HAMAP-Rule" id="MF_00418"/>
    </source>
</evidence>
<comment type="similarity">
    <text evidence="3 12 13">Belongs to the DapA family.</text>
</comment>
<comment type="catalytic activity">
    <reaction evidence="11 12">
        <text>L-aspartate 4-semialdehyde + pyruvate = (2S,4S)-4-hydroxy-2,3,4,5-tetrahydrodipicolinate + H2O + H(+)</text>
        <dbReference type="Rhea" id="RHEA:34171"/>
        <dbReference type="ChEBI" id="CHEBI:15361"/>
        <dbReference type="ChEBI" id="CHEBI:15377"/>
        <dbReference type="ChEBI" id="CHEBI:15378"/>
        <dbReference type="ChEBI" id="CHEBI:67139"/>
        <dbReference type="ChEBI" id="CHEBI:537519"/>
        <dbReference type="EC" id="4.3.3.7"/>
    </reaction>
</comment>
<dbReference type="Gene3D" id="3.20.20.70">
    <property type="entry name" value="Aldolase class I"/>
    <property type="match status" value="1"/>
</dbReference>
<evidence type="ECO:0000256" key="1">
    <source>
        <dbReference type="ARBA" id="ARBA00003294"/>
    </source>
</evidence>
<reference evidence="14" key="1">
    <citation type="submission" date="2022-08" db="EMBL/GenBank/DDBJ databases">
        <authorList>
            <person name="Deng Y."/>
            <person name="Han X.-F."/>
            <person name="Zhang Y.-Q."/>
        </authorList>
    </citation>
    <scope>NUCLEOTIDE SEQUENCE</scope>
    <source>
        <strain evidence="14">CPCC 205763</strain>
    </source>
</reference>
<dbReference type="PRINTS" id="PR00146">
    <property type="entry name" value="DHPICSNTHASE"/>
</dbReference>
<dbReference type="PIRSF" id="PIRSF001365">
    <property type="entry name" value="DHDPS"/>
    <property type="match status" value="1"/>
</dbReference>
<comment type="caution">
    <text evidence="12">Lacks conserved residue(s) required for the propagation of feature annotation.</text>
</comment>
<evidence type="ECO:0000256" key="7">
    <source>
        <dbReference type="ARBA" id="ARBA00022915"/>
    </source>
</evidence>
<dbReference type="SMART" id="SM01130">
    <property type="entry name" value="DHDPS"/>
    <property type="match status" value="1"/>
</dbReference>
<feature type="active site" description="Schiff-base intermediate with substrate" evidence="12">
    <location>
        <position position="172"/>
    </location>
</feature>
<dbReference type="Proteomes" id="UP001165584">
    <property type="component" value="Unassembled WGS sequence"/>
</dbReference>
<dbReference type="PANTHER" id="PTHR12128">
    <property type="entry name" value="DIHYDRODIPICOLINATE SYNTHASE"/>
    <property type="match status" value="1"/>
</dbReference>
<dbReference type="InterPro" id="IPR013785">
    <property type="entry name" value="Aldolase_TIM"/>
</dbReference>
<evidence type="ECO:0000256" key="6">
    <source>
        <dbReference type="ARBA" id="ARBA00022605"/>
    </source>
</evidence>
<dbReference type="InterPro" id="IPR020625">
    <property type="entry name" value="Schiff_base-form_aldolases_AS"/>
</dbReference>
<dbReference type="InterPro" id="IPR005263">
    <property type="entry name" value="DapA"/>
</dbReference>
<feature type="site" description="Part of a proton relay during catalysis" evidence="12">
    <location>
        <position position="53"/>
    </location>
</feature>
<dbReference type="EC" id="4.3.3.7" evidence="4 12"/>
<dbReference type="HAMAP" id="MF_00418">
    <property type="entry name" value="DapA"/>
    <property type="match status" value="1"/>
</dbReference>
<dbReference type="RefSeq" id="WP_259506379.1">
    <property type="nucleotide sequence ID" value="NZ_JANLCM010000001.1"/>
</dbReference>
<feature type="site" description="Part of a proton relay during catalysis" evidence="12">
    <location>
        <position position="116"/>
    </location>
</feature>
<dbReference type="Pfam" id="PF00701">
    <property type="entry name" value="DHDPS"/>
    <property type="match status" value="1"/>
</dbReference>
<evidence type="ECO:0000256" key="10">
    <source>
        <dbReference type="ARBA" id="ARBA00023270"/>
    </source>
</evidence>
<dbReference type="InterPro" id="IPR002220">
    <property type="entry name" value="DapA-like"/>
</dbReference>
<comment type="caution">
    <text evidence="12">Was originally thought to be a dihydrodipicolinate synthase (DHDPS), catalyzing the condensation of (S)-aspartate-beta-semialdehyde [(S)-ASA] and pyruvate to dihydrodipicolinate (DHDP). However, it was shown in E.coli that the product of the enzymatic reaction is not dihydrodipicolinate but in fact (4S)-4-hydroxy-2,3,4,5-tetrahydro-(2S)-dipicolinic acid (HTPA), and that the consecutive dehydration reaction leading to DHDP is not spontaneous but catalyzed by DapB.</text>
</comment>
<keyword evidence="9 12" id="KW-0456">Lyase</keyword>
<comment type="caution">
    <text evidence="14">The sequence shown here is derived from an EMBL/GenBank/DDBJ whole genome shotgun (WGS) entry which is preliminary data.</text>
</comment>
<feature type="active site" description="Proton donor/acceptor" evidence="12">
    <location>
        <position position="143"/>
    </location>
</feature>
<accession>A0ABT2GNX4</accession>
<comment type="subunit">
    <text evidence="12">Homotetramer; dimer of dimers.</text>
</comment>
<name>A0ABT2GNX4_9MICO</name>
<dbReference type="GO" id="GO:0008840">
    <property type="term" value="F:4-hydroxy-tetrahydrodipicolinate synthase activity"/>
    <property type="evidence" value="ECO:0007669"/>
    <property type="project" value="UniProtKB-EC"/>
</dbReference>